<dbReference type="InterPro" id="IPR007499">
    <property type="entry name" value="ERF_bacteria_virus"/>
</dbReference>
<feature type="compositionally biased region" description="Polar residues" evidence="1">
    <location>
        <begin position="289"/>
        <end position="298"/>
    </location>
</feature>
<organism evidence="2 3">
    <name type="scientific">Archangium gephyra</name>
    <dbReference type="NCBI Taxonomy" id="48"/>
    <lineage>
        <taxon>Bacteria</taxon>
        <taxon>Pseudomonadati</taxon>
        <taxon>Myxococcota</taxon>
        <taxon>Myxococcia</taxon>
        <taxon>Myxococcales</taxon>
        <taxon>Cystobacterineae</taxon>
        <taxon>Archangiaceae</taxon>
        <taxon>Archangium</taxon>
    </lineage>
</organism>
<name>A0A2W5TW85_9BACT</name>
<dbReference type="Proteomes" id="UP000249061">
    <property type="component" value="Unassembled WGS sequence"/>
</dbReference>
<sequence>MKRTVPGAGGSTPTRTELLEPNARWAARTSLLHPTSPLPSEEPMTEMITQQPAVAAMSLAAALAAVQGELHSVGKDREVEVTTKSGHKYKFNYATLANIWDVIRAPCAKYGIAIVQFPTTDPVKHTVSVETHVLHAAGEKLVNTLVLPCTENDPQKIGAVISYARRYSLSSLLGVTQENENDEEVLNAMREQPQRAPANTRQPPPSQNNAAPKPPPFDELMKRYDEVKDRTALNALSKTITETKGLTKEQLDKLRGKHAAKVDEFKKAALDAAAKVAAPSDTPPASATESVPVTTSTKPAEPGSEG</sequence>
<evidence type="ECO:0000313" key="3">
    <source>
        <dbReference type="Proteomes" id="UP000249061"/>
    </source>
</evidence>
<gene>
    <name evidence="2" type="ORF">DI536_04360</name>
</gene>
<dbReference type="EMBL" id="QFQP01000002">
    <property type="protein sequence ID" value="PZR17553.1"/>
    <property type="molecule type" value="Genomic_DNA"/>
</dbReference>
<evidence type="ECO:0000256" key="1">
    <source>
        <dbReference type="SAM" id="MobiDB-lite"/>
    </source>
</evidence>
<dbReference type="Pfam" id="PF04404">
    <property type="entry name" value="ERF"/>
    <property type="match status" value="1"/>
</dbReference>
<feature type="region of interest" description="Disordered" evidence="1">
    <location>
        <begin position="276"/>
        <end position="306"/>
    </location>
</feature>
<evidence type="ECO:0000313" key="2">
    <source>
        <dbReference type="EMBL" id="PZR17553.1"/>
    </source>
</evidence>
<accession>A0A2W5TW85</accession>
<feature type="compositionally biased region" description="Pro residues" evidence="1">
    <location>
        <begin position="202"/>
        <end position="217"/>
    </location>
</feature>
<proteinExistence type="predicted"/>
<feature type="region of interest" description="Disordered" evidence="1">
    <location>
        <begin position="192"/>
        <end position="218"/>
    </location>
</feature>
<dbReference type="AlphaFoldDB" id="A0A2W5TW85"/>
<protein>
    <submittedName>
        <fullName evidence="2">Uncharacterized protein</fullName>
    </submittedName>
</protein>
<feature type="compositionally biased region" description="Low complexity" evidence="1">
    <location>
        <begin position="276"/>
        <end position="288"/>
    </location>
</feature>
<reference evidence="2 3" key="1">
    <citation type="submission" date="2017-08" db="EMBL/GenBank/DDBJ databases">
        <title>Infants hospitalized years apart are colonized by the same room-sourced microbial strains.</title>
        <authorList>
            <person name="Brooks B."/>
            <person name="Olm M.R."/>
            <person name="Firek B.A."/>
            <person name="Baker R."/>
            <person name="Thomas B.C."/>
            <person name="Morowitz M.J."/>
            <person name="Banfield J.F."/>
        </authorList>
    </citation>
    <scope>NUCLEOTIDE SEQUENCE [LARGE SCALE GENOMIC DNA]</scope>
    <source>
        <strain evidence="2">S2_003_000_R2_14</strain>
    </source>
</reference>
<comment type="caution">
    <text evidence="2">The sequence shown here is derived from an EMBL/GenBank/DDBJ whole genome shotgun (WGS) entry which is preliminary data.</text>
</comment>